<reference evidence="2 3" key="1">
    <citation type="submission" date="2018-02" db="EMBL/GenBank/DDBJ databases">
        <title>Draft genome of wild Prunus yedoensis var. nudiflora.</title>
        <authorList>
            <person name="Baek S."/>
            <person name="Kim J.-H."/>
            <person name="Choi K."/>
            <person name="Kim G.-B."/>
            <person name="Cho A."/>
            <person name="Jang H."/>
            <person name="Shin C.-H."/>
            <person name="Yu H.-J."/>
            <person name="Mun J.-H."/>
        </authorList>
    </citation>
    <scope>NUCLEOTIDE SEQUENCE [LARGE SCALE GENOMIC DNA]</scope>
    <source>
        <strain evidence="3">cv. Jeju island</strain>
        <tissue evidence="2">Leaf</tissue>
    </source>
</reference>
<dbReference type="Proteomes" id="UP000250321">
    <property type="component" value="Unassembled WGS sequence"/>
</dbReference>
<accession>A0A314ZFR2</accession>
<dbReference type="EMBL" id="PJQY01000196">
    <property type="protein sequence ID" value="PQQ16374.1"/>
    <property type="molecule type" value="Genomic_DNA"/>
</dbReference>
<evidence type="ECO:0000313" key="3">
    <source>
        <dbReference type="Proteomes" id="UP000250321"/>
    </source>
</evidence>
<comment type="caution">
    <text evidence="2">The sequence shown here is derived from an EMBL/GenBank/DDBJ whole genome shotgun (WGS) entry which is preliminary data.</text>
</comment>
<evidence type="ECO:0000256" key="1">
    <source>
        <dbReference type="SAM" id="MobiDB-lite"/>
    </source>
</evidence>
<name>A0A314ZFR2_PRUYE</name>
<evidence type="ECO:0000313" key="2">
    <source>
        <dbReference type="EMBL" id="PQQ16374.1"/>
    </source>
</evidence>
<gene>
    <name evidence="2" type="ORF">Pyn_00920</name>
</gene>
<proteinExistence type="predicted"/>
<feature type="compositionally biased region" description="Basic and acidic residues" evidence="1">
    <location>
        <begin position="75"/>
        <end position="87"/>
    </location>
</feature>
<organism evidence="2 3">
    <name type="scientific">Prunus yedoensis var. nudiflora</name>
    <dbReference type="NCBI Taxonomy" id="2094558"/>
    <lineage>
        <taxon>Eukaryota</taxon>
        <taxon>Viridiplantae</taxon>
        <taxon>Streptophyta</taxon>
        <taxon>Embryophyta</taxon>
        <taxon>Tracheophyta</taxon>
        <taxon>Spermatophyta</taxon>
        <taxon>Magnoliopsida</taxon>
        <taxon>eudicotyledons</taxon>
        <taxon>Gunneridae</taxon>
        <taxon>Pentapetalae</taxon>
        <taxon>rosids</taxon>
        <taxon>fabids</taxon>
        <taxon>Rosales</taxon>
        <taxon>Rosaceae</taxon>
        <taxon>Amygdaloideae</taxon>
        <taxon>Amygdaleae</taxon>
        <taxon>Prunus</taxon>
    </lineage>
</organism>
<feature type="region of interest" description="Disordered" evidence="1">
    <location>
        <begin position="72"/>
        <end position="99"/>
    </location>
</feature>
<sequence length="99" mass="11020">MPTEAVRYPPEGCVMVFSTIYKNGELLEGEGEWLLHWAATNVSEDVEEPVVLCLFRLRVLAEEDGQQTRSVKCRLGHEGRGGRDRVGENSSLGKENGDD</sequence>
<keyword evidence="3" id="KW-1185">Reference proteome</keyword>
<protein>
    <submittedName>
        <fullName evidence="2">Uncharacterized protein</fullName>
    </submittedName>
</protein>
<dbReference type="AlphaFoldDB" id="A0A314ZFR2"/>